<evidence type="ECO:0000259" key="14">
    <source>
        <dbReference type="Pfam" id="PF01292"/>
    </source>
</evidence>
<evidence type="ECO:0000256" key="9">
    <source>
        <dbReference type="ARBA" id="ARBA00022989"/>
    </source>
</evidence>
<feature type="transmembrane region" description="Helical" evidence="13">
    <location>
        <begin position="91"/>
        <end position="113"/>
    </location>
</feature>
<accession>A0A952FSJ8</accession>
<keyword evidence="9 13" id="KW-1133">Transmembrane helix</keyword>
<organism evidence="15 16">
    <name type="scientific">Inquilinus limosus</name>
    <dbReference type="NCBI Taxonomy" id="171674"/>
    <lineage>
        <taxon>Bacteria</taxon>
        <taxon>Pseudomonadati</taxon>
        <taxon>Pseudomonadota</taxon>
        <taxon>Alphaproteobacteria</taxon>
        <taxon>Rhodospirillales</taxon>
        <taxon>Rhodospirillaceae</taxon>
        <taxon>Inquilinus</taxon>
    </lineage>
</organism>
<dbReference type="GO" id="GO:0005886">
    <property type="term" value="C:plasma membrane"/>
    <property type="evidence" value="ECO:0007669"/>
    <property type="project" value="UniProtKB-SubCell"/>
</dbReference>
<dbReference type="GO" id="GO:0020037">
    <property type="term" value="F:heme binding"/>
    <property type="evidence" value="ECO:0007669"/>
    <property type="project" value="TreeGrafter"/>
</dbReference>
<keyword evidence="10" id="KW-0408">Iron</keyword>
<feature type="transmembrane region" description="Helical" evidence="13">
    <location>
        <begin position="12"/>
        <end position="33"/>
    </location>
</feature>
<reference evidence="15" key="1">
    <citation type="submission" date="2020-06" db="EMBL/GenBank/DDBJ databases">
        <title>Stable isotope informed genome-resolved metagenomics uncovers potential trophic interactions in rhizosphere soil.</title>
        <authorList>
            <person name="Starr E.P."/>
            <person name="Shi S."/>
            <person name="Blazewicz S.J."/>
            <person name="Koch B.J."/>
            <person name="Probst A.J."/>
            <person name="Hungate B.A."/>
            <person name="Pett-Ridge J."/>
            <person name="Firestone M.K."/>
            <person name="Banfield J.F."/>
        </authorList>
    </citation>
    <scope>NUCLEOTIDE SEQUENCE</scope>
    <source>
        <strain evidence="15">YM_69_17</strain>
    </source>
</reference>
<dbReference type="InterPro" id="IPR011577">
    <property type="entry name" value="Cyt_b561_bac/Ni-Hgenase"/>
</dbReference>
<evidence type="ECO:0000256" key="1">
    <source>
        <dbReference type="ARBA" id="ARBA00001970"/>
    </source>
</evidence>
<evidence type="ECO:0000256" key="5">
    <source>
        <dbReference type="ARBA" id="ARBA00022617"/>
    </source>
</evidence>
<keyword evidence="4" id="KW-1003">Cell membrane</keyword>
<feature type="transmembrane region" description="Helical" evidence="13">
    <location>
        <begin position="147"/>
        <end position="167"/>
    </location>
</feature>
<dbReference type="InterPro" id="IPR016174">
    <property type="entry name" value="Di-haem_cyt_TM"/>
</dbReference>
<evidence type="ECO:0000256" key="3">
    <source>
        <dbReference type="ARBA" id="ARBA00022448"/>
    </source>
</evidence>
<dbReference type="GO" id="GO:0009055">
    <property type="term" value="F:electron transfer activity"/>
    <property type="evidence" value="ECO:0007669"/>
    <property type="project" value="InterPro"/>
</dbReference>
<dbReference type="SUPFAM" id="SSF81342">
    <property type="entry name" value="Transmembrane di-heme cytochromes"/>
    <property type="match status" value="1"/>
</dbReference>
<dbReference type="GO" id="GO:0046872">
    <property type="term" value="F:metal ion binding"/>
    <property type="evidence" value="ECO:0007669"/>
    <property type="project" value="UniProtKB-KW"/>
</dbReference>
<evidence type="ECO:0000256" key="8">
    <source>
        <dbReference type="ARBA" id="ARBA00022982"/>
    </source>
</evidence>
<comment type="subcellular location">
    <subcellularLocation>
        <location evidence="2">Cell membrane</location>
        <topology evidence="2">Multi-pass membrane protein</topology>
    </subcellularLocation>
</comment>
<evidence type="ECO:0000256" key="2">
    <source>
        <dbReference type="ARBA" id="ARBA00004651"/>
    </source>
</evidence>
<keyword evidence="7" id="KW-0479">Metal-binding</keyword>
<sequence>MNRNTAERWGRVSIALHWTIAALILLVQVPAGLTMNRVGPGLLQNLLYDTHKMTGLTVFALVVIRLAWRWANPVPELPADMPPWQAGLARITHVLLYLLILAMPVSGFIYTAMDGFPVPLFYLVNLADFVPVNKPVAAVAEAVHVNLIWALLAVVLLHVAGALYHHLVRRDGVLRRMLSSTAR</sequence>
<dbReference type="GO" id="GO:0022904">
    <property type="term" value="P:respiratory electron transport chain"/>
    <property type="evidence" value="ECO:0007669"/>
    <property type="project" value="InterPro"/>
</dbReference>
<proteinExistence type="inferred from homology"/>
<dbReference type="EMBL" id="JAEKLZ010000439">
    <property type="protein sequence ID" value="MBW8728670.1"/>
    <property type="molecule type" value="Genomic_DNA"/>
</dbReference>
<name>A0A952FSJ8_9PROT</name>
<evidence type="ECO:0000256" key="10">
    <source>
        <dbReference type="ARBA" id="ARBA00023004"/>
    </source>
</evidence>
<dbReference type="Pfam" id="PF01292">
    <property type="entry name" value="Ni_hydr_CYTB"/>
    <property type="match status" value="1"/>
</dbReference>
<keyword evidence="3" id="KW-0813">Transport</keyword>
<keyword evidence="11 13" id="KW-0472">Membrane</keyword>
<keyword evidence="5" id="KW-0349">Heme</keyword>
<evidence type="ECO:0000256" key="12">
    <source>
        <dbReference type="ARBA" id="ARBA00037975"/>
    </source>
</evidence>
<evidence type="ECO:0000256" key="7">
    <source>
        <dbReference type="ARBA" id="ARBA00022723"/>
    </source>
</evidence>
<feature type="transmembrane region" description="Helical" evidence="13">
    <location>
        <begin position="53"/>
        <end position="71"/>
    </location>
</feature>
<evidence type="ECO:0000256" key="4">
    <source>
        <dbReference type="ARBA" id="ARBA00022475"/>
    </source>
</evidence>
<gene>
    <name evidence="15" type="ORF">JF625_26430</name>
</gene>
<evidence type="ECO:0000256" key="6">
    <source>
        <dbReference type="ARBA" id="ARBA00022692"/>
    </source>
</evidence>
<dbReference type="PANTHER" id="PTHR30529">
    <property type="entry name" value="CYTOCHROME B561"/>
    <property type="match status" value="1"/>
</dbReference>
<feature type="domain" description="Cytochrome b561 bacterial/Ni-hydrogenase" evidence="14">
    <location>
        <begin position="8"/>
        <end position="179"/>
    </location>
</feature>
<protein>
    <submittedName>
        <fullName evidence="15">Cytochrome b</fullName>
    </submittedName>
</protein>
<evidence type="ECO:0000313" key="16">
    <source>
        <dbReference type="Proteomes" id="UP000700706"/>
    </source>
</evidence>
<dbReference type="PANTHER" id="PTHR30529:SF1">
    <property type="entry name" value="CYTOCHROME B561 HOMOLOG 2"/>
    <property type="match status" value="1"/>
</dbReference>
<dbReference type="InterPro" id="IPR052168">
    <property type="entry name" value="Cytochrome_b561_oxidase"/>
</dbReference>
<evidence type="ECO:0000256" key="13">
    <source>
        <dbReference type="SAM" id="Phobius"/>
    </source>
</evidence>
<comment type="similarity">
    <text evidence="12">Belongs to the cytochrome b561 family.</text>
</comment>
<dbReference type="AlphaFoldDB" id="A0A952FSJ8"/>
<evidence type="ECO:0000256" key="11">
    <source>
        <dbReference type="ARBA" id="ARBA00023136"/>
    </source>
</evidence>
<evidence type="ECO:0000313" key="15">
    <source>
        <dbReference type="EMBL" id="MBW8728670.1"/>
    </source>
</evidence>
<keyword evidence="6 13" id="KW-0812">Transmembrane</keyword>
<dbReference type="Proteomes" id="UP000700706">
    <property type="component" value="Unassembled WGS sequence"/>
</dbReference>
<comment type="caution">
    <text evidence="15">The sequence shown here is derived from an EMBL/GenBank/DDBJ whole genome shotgun (WGS) entry which is preliminary data.</text>
</comment>
<keyword evidence="8" id="KW-0249">Electron transport</keyword>
<comment type="cofactor">
    <cofactor evidence="1">
        <name>heme b</name>
        <dbReference type="ChEBI" id="CHEBI:60344"/>
    </cofactor>
</comment>